<dbReference type="Proteomes" id="UP000886818">
    <property type="component" value="Chromosome"/>
</dbReference>
<organism evidence="2 3">
    <name type="scientific">Crassaminicella indica</name>
    <dbReference type="NCBI Taxonomy" id="2855394"/>
    <lineage>
        <taxon>Bacteria</taxon>
        <taxon>Bacillati</taxon>
        <taxon>Bacillota</taxon>
        <taxon>Clostridia</taxon>
        <taxon>Eubacteriales</taxon>
        <taxon>Clostridiaceae</taxon>
        <taxon>Crassaminicella</taxon>
    </lineage>
</organism>
<reference evidence="2" key="1">
    <citation type="submission" date="2021-07" db="EMBL/GenBank/DDBJ databases">
        <title>Complete genome sequence of Crassaminicella sp. 143-21, isolated from a deep-sea hydrothermal vent.</title>
        <authorList>
            <person name="Li X."/>
        </authorList>
    </citation>
    <scope>NUCLEOTIDE SEQUENCE</scope>
    <source>
        <strain evidence="2">143-21</strain>
    </source>
</reference>
<dbReference type="RefSeq" id="WP_218281826.1">
    <property type="nucleotide sequence ID" value="NZ_CP078093.1"/>
</dbReference>
<feature type="transmembrane region" description="Helical" evidence="1">
    <location>
        <begin position="5"/>
        <end position="25"/>
    </location>
</feature>
<dbReference type="EMBL" id="CP078093">
    <property type="protein sequence ID" value="QXM05126.1"/>
    <property type="molecule type" value="Genomic_DNA"/>
</dbReference>
<dbReference type="NCBIfam" id="TIGR03510">
    <property type="entry name" value="XapX"/>
    <property type="match status" value="1"/>
</dbReference>
<keyword evidence="1" id="KW-1133">Transmembrane helix</keyword>
<evidence type="ECO:0000313" key="3">
    <source>
        <dbReference type="Proteomes" id="UP000886818"/>
    </source>
</evidence>
<feature type="transmembrane region" description="Helical" evidence="1">
    <location>
        <begin position="31"/>
        <end position="50"/>
    </location>
</feature>
<gene>
    <name evidence="2" type="ORF">KVH43_06860</name>
</gene>
<protein>
    <submittedName>
        <fullName evidence="2">DUF1427 family protein</fullName>
    </submittedName>
</protein>
<evidence type="ECO:0000256" key="1">
    <source>
        <dbReference type="SAM" id="Phobius"/>
    </source>
</evidence>
<proteinExistence type="predicted"/>
<keyword evidence="1" id="KW-0472">Membrane</keyword>
<keyword evidence="1" id="KW-0812">Transmembrane</keyword>
<name>A0ABX8R8J9_9CLOT</name>
<keyword evidence="3" id="KW-1185">Reference proteome</keyword>
<sequence>MKLELIALIVGIITGGIFTFAKLPLPAPPSLAGIMGIVGIFLGSKIVELITKG</sequence>
<dbReference type="InterPro" id="IPR020017">
    <property type="entry name" value="XapX_domain"/>
</dbReference>
<accession>A0ABX8R8J9</accession>
<evidence type="ECO:0000313" key="2">
    <source>
        <dbReference type="EMBL" id="QXM05126.1"/>
    </source>
</evidence>